<dbReference type="Proteomes" id="UP000817854">
    <property type="component" value="Unassembled WGS sequence"/>
</dbReference>
<keyword evidence="3" id="KW-1185">Reference proteome</keyword>
<reference evidence="2" key="2">
    <citation type="submission" date="2020-02" db="EMBL/GenBank/DDBJ databases">
        <title>Flavobacterium profundi sp. nov., isolated from a deep-sea seamount.</title>
        <authorList>
            <person name="Zhang D.-C."/>
        </authorList>
    </citation>
    <scope>NUCLEOTIDE SEQUENCE</scope>
    <source>
        <strain evidence="2">EC11</strain>
    </source>
</reference>
<protein>
    <recommendedName>
        <fullName evidence="1">DUF7660 domain-containing protein</fullName>
    </recommendedName>
</protein>
<evidence type="ECO:0000313" key="3">
    <source>
        <dbReference type="Proteomes" id="UP000817854"/>
    </source>
</evidence>
<dbReference type="EMBL" id="VEVQ02000005">
    <property type="protein sequence ID" value="NHN26006.1"/>
    <property type="molecule type" value="Genomic_DNA"/>
</dbReference>
<organism evidence="2 3">
    <name type="scientific">Flavobacterium jejuense</name>
    <dbReference type="NCBI Taxonomy" id="1544455"/>
    <lineage>
        <taxon>Bacteria</taxon>
        <taxon>Pseudomonadati</taxon>
        <taxon>Bacteroidota</taxon>
        <taxon>Flavobacteriia</taxon>
        <taxon>Flavobacteriales</taxon>
        <taxon>Flavobacteriaceae</taxon>
        <taxon>Flavobacterium</taxon>
    </lineage>
</organism>
<gene>
    <name evidence="2" type="ORF">FIA58_010000</name>
</gene>
<reference evidence="2" key="1">
    <citation type="submission" date="2019-05" db="EMBL/GenBank/DDBJ databases">
        <authorList>
            <person name="Lianzixin W."/>
        </authorList>
    </citation>
    <scope>NUCLEOTIDE SEQUENCE</scope>
    <source>
        <strain evidence="2">EC11</strain>
    </source>
</reference>
<dbReference type="Pfam" id="PF24693">
    <property type="entry name" value="DUF7660"/>
    <property type="match status" value="1"/>
</dbReference>
<dbReference type="RefSeq" id="WP_140962337.1">
    <property type="nucleotide sequence ID" value="NZ_VEVQ02000005.1"/>
</dbReference>
<evidence type="ECO:0000259" key="1">
    <source>
        <dbReference type="Pfam" id="PF24693"/>
    </source>
</evidence>
<comment type="caution">
    <text evidence="2">The sequence shown here is derived from an EMBL/GenBank/DDBJ whole genome shotgun (WGS) entry which is preliminary data.</text>
</comment>
<sequence>MNDKILHFKPTNRKSFIELIHLLREDLINDSSTWENKTLPDFLEAIGRYAEDIQGYYIDTNQNYNADEPNWKVISDLFIGASVYE</sequence>
<evidence type="ECO:0000313" key="2">
    <source>
        <dbReference type="EMBL" id="NHN26006.1"/>
    </source>
</evidence>
<proteinExistence type="predicted"/>
<feature type="domain" description="DUF7660" evidence="1">
    <location>
        <begin position="12"/>
        <end position="85"/>
    </location>
</feature>
<name>A0ABX0IVA4_9FLAO</name>
<accession>A0ABX0IVA4</accession>
<dbReference type="InterPro" id="IPR056077">
    <property type="entry name" value="DUF7660"/>
</dbReference>